<proteinExistence type="predicted"/>
<dbReference type="EMBL" id="CP015519">
    <property type="protein sequence ID" value="APG28471.1"/>
    <property type="molecule type" value="Genomic_DNA"/>
</dbReference>
<dbReference type="InterPro" id="IPR036458">
    <property type="entry name" value="Na:dicarbo_symporter_sf"/>
</dbReference>
<evidence type="ECO:0000256" key="4">
    <source>
        <dbReference type="ARBA" id="ARBA00022692"/>
    </source>
</evidence>
<evidence type="ECO:0000256" key="5">
    <source>
        <dbReference type="ARBA" id="ARBA00022989"/>
    </source>
</evidence>
<feature type="transmembrane region" description="Helical" evidence="7">
    <location>
        <begin position="232"/>
        <end position="251"/>
    </location>
</feature>
<feature type="transmembrane region" description="Helical" evidence="7">
    <location>
        <begin position="369"/>
        <end position="388"/>
    </location>
</feature>
<evidence type="ECO:0000256" key="3">
    <source>
        <dbReference type="ARBA" id="ARBA00022475"/>
    </source>
</evidence>
<dbReference type="PANTHER" id="PTHR42865">
    <property type="entry name" value="PROTON/GLUTAMATE-ASPARTATE SYMPORTER"/>
    <property type="match status" value="1"/>
</dbReference>
<feature type="transmembrane region" description="Helical" evidence="7">
    <location>
        <begin position="263"/>
        <end position="287"/>
    </location>
</feature>
<name>A0A1L3GRA1_9BACT</name>
<dbReference type="PANTHER" id="PTHR42865:SF7">
    <property type="entry name" value="PROTON_GLUTAMATE-ASPARTATE SYMPORTER"/>
    <property type="match status" value="1"/>
</dbReference>
<reference evidence="8 9" key="1">
    <citation type="journal article" date="2017" name="Genome Announc.">
        <title>Complete Genome Sequences of Two Acetylene-Fermenting Pelobacter acetylenicus Strains.</title>
        <authorList>
            <person name="Sutton J.M."/>
            <person name="Baesman S.M."/>
            <person name="Fierst J.L."/>
            <person name="Poret-Peterson A.T."/>
            <person name="Oremland R.S."/>
            <person name="Dunlap D.S."/>
            <person name="Akob D.M."/>
        </authorList>
    </citation>
    <scope>NUCLEOTIDE SEQUENCE [LARGE SCALE GENOMIC DNA]</scope>
    <source>
        <strain evidence="8 9">SFB93</strain>
    </source>
</reference>
<evidence type="ECO:0000256" key="2">
    <source>
        <dbReference type="ARBA" id="ARBA00022448"/>
    </source>
</evidence>
<comment type="subcellular location">
    <subcellularLocation>
        <location evidence="1">Cell membrane</location>
        <topology evidence="1">Multi-pass membrane protein</topology>
    </subcellularLocation>
</comment>
<evidence type="ECO:0000313" key="9">
    <source>
        <dbReference type="Proteomes" id="UP000182517"/>
    </source>
</evidence>
<dbReference type="SUPFAM" id="SSF118215">
    <property type="entry name" value="Proton glutamate symport protein"/>
    <property type="match status" value="1"/>
</dbReference>
<keyword evidence="6 7" id="KW-0472">Membrane</keyword>
<keyword evidence="9" id="KW-1185">Reference proteome</keyword>
<dbReference type="GO" id="GO:0006835">
    <property type="term" value="P:dicarboxylic acid transport"/>
    <property type="evidence" value="ECO:0007669"/>
    <property type="project" value="TreeGrafter"/>
</dbReference>
<keyword evidence="4 7" id="KW-0812">Transmembrane</keyword>
<organism evidence="8 9">
    <name type="scientific">Syntrophotalea acetylenivorans</name>
    <dbReference type="NCBI Taxonomy" id="1842532"/>
    <lineage>
        <taxon>Bacteria</taxon>
        <taxon>Pseudomonadati</taxon>
        <taxon>Thermodesulfobacteriota</taxon>
        <taxon>Desulfuromonadia</taxon>
        <taxon>Desulfuromonadales</taxon>
        <taxon>Syntrophotaleaceae</taxon>
        <taxon>Syntrophotalea</taxon>
    </lineage>
</organism>
<dbReference type="KEGG" id="pef:A7E78_11830"/>
<dbReference type="RefSeq" id="WP_072284498.1">
    <property type="nucleotide sequence ID" value="NZ_CP015519.1"/>
</dbReference>
<evidence type="ECO:0000256" key="6">
    <source>
        <dbReference type="ARBA" id="ARBA00023136"/>
    </source>
</evidence>
<feature type="transmembrane region" description="Helical" evidence="7">
    <location>
        <begin position="394"/>
        <end position="417"/>
    </location>
</feature>
<dbReference type="AlphaFoldDB" id="A0A1L3GRA1"/>
<feature type="transmembrane region" description="Helical" evidence="7">
    <location>
        <begin position="193"/>
        <end position="211"/>
    </location>
</feature>
<protein>
    <submittedName>
        <fullName evidence="8">Na+:H+ dicarboxylate symporter</fullName>
    </submittedName>
</protein>
<dbReference type="Gene3D" id="1.10.3860.10">
    <property type="entry name" value="Sodium:dicarboxylate symporter"/>
    <property type="match status" value="1"/>
</dbReference>
<accession>A0A1L3GRA1</accession>
<dbReference type="Pfam" id="PF00375">
    <property type="entry name" value="SDF"/>
    <property type="match status" value="1"/>
</dbReference>
<evidence type="ECO:0000256" key="7">
    <source>
        <dbReference type="SAM" id="Phobius"/>
    </source>
</evidence>
<feature type="transmembrane region" description="Helical" evidence="7">
    <location>
        <begin position="34"/>
        <end position="57"/>
    </location>
</feature>
<dbReference type="OrthoDB" id="9766690at2"/>
<evidence type="ECO:0000313" key="8">
    <source>
        <dbReference type="EMBL" id="APG28471.1"/>
    </source>
</evidence>
<dbReference type="GO" id="GO:0005886">
    <property type="term" value="C:plasma membrane"/>
    <property type="evidence" value="ECO:0007669"/>
    <property type="project" value="UniProtKB-SubCell"/>
</dbReference>
<sequence>MPQASETTHPLELLHPRSLKFLADYLQSLVRGRLWLQVLIGMLLGVGTGILLGPSLGWVRPAASVVIGDWLAFPGKLFLALIQMIVIPLVVASVIRGLAATEDVEQLRRMGVRVVLFFVATTALAIVIGLVLASLIKPGNFVDSSALQGTGGGVPPATVETSGPVGIDLNSLPQRVITLLPVNPLTSMVESDMLQVVIFSMVVGVALVMMSPVQSQPLLDLLGSLQAVCMTVVRWAMLLAPLAVFGLLAQLTARLGTAALLGMAVYVGTVLLGLLTLFCVYLLIMFLCLRRSPWYFICSVREVLLLAFSTSSSAAVMPLSIKTAEEKLGVRPSVSQFVIPLGATINMNGTALYQGVAALFLAQIYGIEISLAGMVLIVVTAVGASIGAPSTPGVGIVILAMVLSTVGVPAAGIALVLGVDRILDMSRTAINVCGDLVTAQLMDVWVGGKTSARQQLKAEARRELERARTGADVLTGPGPGEA</sequence>
<dbReference type="STRING" id="1842532.A7E78_11830"/>
<keyword evidence="3" id="KW-1003">Cell membrane</keyword>
<keyword evidence="5 7" id="KW-1133">Transmembrane helix</keyword>
<dbReference type="GO" id="GO:0015293">
    <property type="term" value="F:symporter activity"/>
    <property type="evidence" value="ECO:0007669"/>
    <property type="project" value="UniProtKB-KW"/>
</dbReference>
<gene>
    <name evidence="8" type="ORF">A7E78_11830</name>
</gene>
<dbReference type="Proteomes" id="UP000182517">
    <property type="component" value="Chromosome"/>
</dbReference>
<dbReference type="InterPro" id="IPR001991">
    <property type="entry name" value="Na-dicarboxylate_symporter"/>
</dbReference>
<keyword evidence="2" id="KW-0813">Transport</keyword>
<feature type="transmembrane region" description="Helical" evidence="7">
    <location>
        <begin position="77"/>
        <end position="99"/>
    </location>
</feature>
<evidence type="ECO:0000256" key="1">
    <source>
        <dbReference type="ARBA" id="ARBA00004651"/>
    </source>
</evidence>
<dbReference type="PRINTS" id="PR00173">
    <property type="entry name" value="EDTRNSPORT"/>
</dbReference>
<feature type="transmembrane region" description="Helical" evidence="7">
    <location>
        <begin position="111"/>
        <end position="136"/>
    </location>
</feature>